<organism evidence="3 4">
    <name type="scientific">Artemisia annua</name>
    <name type="common">Sweet wormwood</name>
    <dbReference type="NCBI Taxonomy" id="35608"/>
    <lineage>
        <taxon>Eukaryota</taxon>
        <taxon>Viridiplantae</taxon>
        <taxon>Streptophyta</taxon>
        <taxon>Embryophyta</taxon>
        <taxon>Tracheophyta</taxon>
        <taxon>Spermatophyta</taxon>
        <taxon>Magnoliopsida</taxon>
        <taxon>eudicotyledons</taxon>
        <taxon>Gunneridae</taxon>
        <taxon>Pentapetalae</taxon>
        <taxon>asterids</taxon>
        <taxon>campanulids</taxon>
        <taxon>Asterales</taxon>
        <taxon>Asteraceae</taxon>
        <taxon>Asteroideae</taxon>
        <taxon>Anthemideae</taxon>
        <taxon>Artemisiinae</taxon>
        <taxon>Artemisia</taxon>
    </lineage>
</organism>
<evidence type="ECO:0000313" key="4">
    <source>
        <dbReference type="Proteomes" id="UP000245207"/>
    </source>
</evidence>
<dbReference type="Proteomes" id="UP000245207">
    <property type="component" value="Unassembled WGS sequence"/>
</dbReference>
<keyword evidence="2" id="KW-1133">Transmembrane helix</keyword>
<keyword evidence="4" id="KW-1185">Reference proteome</keyword>
<reference evidence="3 4" key="1">
    <citation type="journal article" date="2018" name="Mol. Plant">
        <title>The genome of Artemisia annua provides insight into the evolution of Asteraceae family and artemisinin biosynthesis.</title>
        <authorList>
            <person name="Shen Q."/>
            <person name="Zhang L."/>
            <person name="Liao Z."/>
            <person name="Wang S."/>
            <person name="Yan T."/>
            <person name="Shi P."/>
            <person name="Liu M."/>
            <person name="Fu X."/>
            <person name="Pan Q."/>
            <person name="Wang Y."/>
            <person name="Lv Z."/>
            <person name="Lu X."/>
            <person name="Zhang F."/>
            <person name="Jiang W."/>
            <person name="Ma Y."/>
            <person name="Chen M."/>
            <person name="Hao X."/>
            <person name="Li L."/>
            <person name="Tang Y."/>
            <person name="Lv G."/>
            <person name="Zhou Y."/>
            <person name="Sun X."/>
            <person name="Brodelius P.E."/>
            <person name="Rose J.K.C."/>
            <person name="Tang K."/>
        </authorList>
    </citation>
    <scope>NUCLEOTIDE SEQUENCE [LARGE SCALE GENOMIC DNA]</scope>
    <source>
        <strain evidence="4">cv. Huhao1</strain>
        <tissue evidence="3">Leaf</tissue>
    </source>
</reference>
<keyword evidence="2" id="KW-0812">Transmembrane</keyword>
<dbReference type="PANTHER" id="PTHR34427:SF5">
    <property type="entry name" value="DUF4283 DOMAIN-CONTAINING PROTEIN"/>
    <property type="match status" value="1"/>
</dbReference>
<evidence type="ECO:0000256" key="2">
    <source>
        <dbReference type="SAM" id="Phobius"/>
    </source>
</evidence>
<feature type="compositionally biased region" description="Polar residues" evidence="1">
    <location>
        <begin position="255"/>
        <end position="284"/>
    </location>
</feature>
<feature type="transmembrane region" description="Helical" evidence="2">
    <location>
        <begin position="60"/>
        <end position="81"/>
    </location>
</feature>
<evidence type="ECO:0000313" key="3">
    <source>
        <dbReference type="EMBL" id="PWA40955.1"/>
    </source>
</evidence>
<dbReference type="OrthoDB" id="1750508at2759"/>
<dbReference type="EMBL" id="PKPP01013418">
    <property type="protein sequence ID" value="PWA40955.1"/>
    <property type="molecule type" value="Genomic_DNA"/>
</dbReference>
<gene>
    <name evidence="3" type="ORF">CTI12_AA558220</name>
</gene>
<dbReference type="PANTHER" id="PTHR34427">
    <property type="entry name" value="DUF4283 DOMAIN PROTEIN"/>
    <property type="match status" value="1"/>
</dbReference>
<keyword evidence="2" id="KW-0472">Membrane</keyword>
<name>A0A2U1KW39_ARTAN</name>
<feature type="compositionally biased region" description="Polar residues" evidence="1">
    <location>
        <begin position="315"/>
        <end position="331"/>
    </location>
</feature>
<evidence type="ECO:0000256" key="1">
    <source>
        <dbReference type="SAM" id="MobiDB-lite"/>
    </source>
</evidence>
<proteinExistence type="predicted"/>
<accession>A0A2U1KW39</accession>
<comment type="caution">
    <text evidence="3">The sequence shown here is derived from an EMBL/GenBank/DDBJ whole genome shotgun (WGS) entry which is preliminary data.</text>
</comment>
<protein>
    <submittedName>
        <fullName evidence="3">Nucleotide-binding alpha-beta plait domain-containing protein</fullName>
    </submittedName>
</protein>
<feature type="compositionally biased region" description="Low complexity" evidence="1">
    <location>
        <begin position="245"/>
        <end position="254"/>
    </location>
</feature>
<dbReference type="AlphaFoldDB" id="A0A2U1KW39"/>
<feature type="compositionally biased region" description="Polar residues" evidence="1">
    <location>
        <begin position="345"/>
        <end position="367"/>
    </location>
</feature>
<feature type="compositionally biased region" description="Polar residues" evidence="1">
    <location>
        <begin position="377"/>
        <end position="396"/>
    </location>
</feature>
<sequence>MLTRASPTCQTTISIHDQNPTSTSAWRKTAIIATAKSITNLENLKSILKTSNTTTSMKTIYVGGLTILLAFNSSVLATTFLQDNNKFLKEWFSHFAIWDGEDTNYGRIAKVRILGVPMPLWDQNIFNKIGATAGKVLEPSLASFNDGNLSHERLTILVKSCTRIDHLVSLKWKTKSYLTRIVEDNDIWSPSFLDNTDSSENSGDSVGNLNDKSQPTVNSSNPHWEHTNIDTINQVSCAPPPIPNGNPGKPFGNPTQNNFQTPNKQTNHFFPWDHTQTAPLYNKQSPPPCTSRKRPRKSSPIPQYPHPMHIDLNSPPDTQNPSNKASLSKSEYLTRLPPNPIPFQNLFTNDEQPPHNDQNLSQDTNPQNPFPPHTTDHQSSPNDISQPNNDHNPHSQQLHNLENQLENTINLSESPPPLISDEASKTKEVGACIGINLDGFEKELQDLVDSHRAQNLHQ</sequence>
<feature type="region of interest" description="Disordered" evidence="1">
    <location>
        <begin position="197"/>
        <end position="396"/>
    </location>
</feature>
<feature type="compositionally biased region" description="Polar residues" evidence="1">
    <location>
        <begin position="197"/>
        <end position="222"/>
    </location>
</feature>